<dbReference type="Pfam" id="PF14340">
    <property type="entry name" value="DUF4395"/>
    <property type="match status" value="1"/>
</dbReference>
<dbReference type="InterPro" id="IPR025508">
    <property type="entry name" value="DUF4395"/>
</dbReference>
<gene>
    <name evidence="3" type="ORF">SAMN04489740_0353</name>
</gene>
<evidence type="ECO:0000313" key="3">
    <source>
        <dbReference type="EMBL" id="SED95247.1"/>
    </source>
</evidence>
<feature type="transmembrane region" description="Helical" evidence="1">
    <location>
        <begin position="106"/>
        <end position="125"/>
    </location>
</feature>
<dbReference type="EMBL" id="FNTV01000001">
    <property type="protein sequence ID" value="SED95247.1"/>
    <property type="molecule type" value="Genomic_DNA"/>
</dbReference>
<dbReference type="RefSeq" id="WP_083360542.1">
    <property type="nucleotide sequence ID" value="NZ_FNTV01000001.1"/>
</dbReference>
<feature type="domain" description="DUF4395" evidence="2">
    <location>
        <begin position="33"/>
        <end position="161"/>
    </location>
</feature>
<protein>
    <recommendedName>
        <fullName evidence="2">DUF4395 domain-containing protein</fullName>
    </recommendedName>
</protein>
<organism evidence="3 4">
    <name type="scientific">Arthrobacter alpinus</name>
    <dbReference type="NCBI Taxonomy" id="656366"/>
    <lineage>
        <taxon>Bacteria</taxon>
        <taxon>Bacillati</taxon>
        <taxon>Actinomycetota</taxon>
        <taxon>Actinomycetes</taxon>
        <taxon>Micrococcales</taxon>
        <taxon>Micrococcaceae</taxon>
        <taxon>Arthrobacter</taxon>
    </lineage>
</organism>
<reference evidence="3 4" key="1">
    <citation type="submission" date="2016-10" db="EMBL/GenBank/DDBJ databases">
        <authorList>
            <person name="de Groot N.N."/>
        </authorList>
    </citation>
    <scope>NUCLEOTIDE SEQUENCE [LARGE SCALE GENOMIC DNA]</scope>
    <source>
        <strain evidence="3 4">DSM 22274</strain>
    </source>
</reference>
<dbReference type="AlphaFoldDB" id="A0A1H5EVM9"/>
<keyword evidence="1" id="KW-0472">Membrane</keyword>
<feature type="transmembrane region" description="Helical" evidence="1">
    <location>
        <begin position="131"/>
        <end position="159"/>
    </location>
</feature>
<evidence type="ECO:0000256" key="1">
    <source>
        <dbReference type="SAM" id="Phobius"/>
    </source>
</evidence>
<evidence type="ECO:0000313" key="4">
    <source>
        <dbReference type="Proteomes" id="UP000182725"/>
    </source>
</evidence>
<feature type="transmembrane region" description="Helical" evidence="1">
    <location>
        <begin position="40"/>
        <end position="70"/>
    </location>
</feature>
<keyword evidence="1" id="KW-1133">Transmembrane helix</keyword>
<accession>A0A1H5EVM9</accession>
<name>A0A1H5EVM9_9MICC</name>
<evidence type="ECO:0000259" key="2">
    <source>
        <dbReference type="Pfam" id="PF14340"/>
    </source>
</evidence>
<keyword evidence="1" id="KW-0812">Transmembrane</keyword>
<proteinExistence type="predicted"/>
<sequence>MTQFTSNHPVATEFIQAPRQGVLKRVFAFPNPVNDHAARFTAGIVVVLALVSLLGQLPWLVGLIAGGFVLRLAFGPRISPAALLSVKVLAPLVGDPKLVPGPPKRFAQGIGAALSIAAFVLLVTGGSLPGWTLMVLLVVAASLEAFIGLCLGCAIFAFLMRRGVIPAGICEECANIGLRKS</sequence>
<dbReference type="Proteomes" id="UP000182725">
    <property type="component" value="Unassembled WGS sequence"/>
</dbReference>